<evidence type="ECO:0000256" key="5">
    <source>
        <dbReference type="ARBA" id="ARBA00022853"/>
    </source>
</evidence>
<evidence type="ECO:0000256" key="9">
    <source>
        <dbReference type="ARBA" id="ARBA00023242"/>
    </source>
</evidence>
<dbReference type="GO" id="GO:0006325">
    <property type="term" value="P:chromatin organization"/>
    <property type="evidence" value="ECO:0007669"/>
    <property type="project" value="UniProtKB-KW"/>
</dbReference>
<evidence type="ECO:0000313" key="12">
    <source>
        <dbReference type="EMBL" id="KZZ96422.1"/>
    </source>
</evidence>
<keyword evidence="5" id="KW-0156">Chromatin regulator</keyword>
<feature type="region of interest" description="Disordered" evidence="11">
    <location>
        <begin position="162"/>
        <end position="211"/>
    </location>
</feature>
<feature type="compositionally biased region" description="Low complexity" evidence="11">
    <location>
        <begin position="318"/>
        <end position="327"/>
    </location>
</feature>
<dbReference type="GO" id="GO:0008270">
    <property type="term" value="F:zinc ion binding"/>
    <property type="evidence" value="ECO:0007669"/>
    <property type="project" value="UniProtKB-KW"/>
</dbReference>
<keyword evidence="4" id="KW-0862">Zinc</keyword>
<dbReference type="InterPro" id="IPR051078">
    <property type="entry name" value="SGF11"/>
</dbReference>
<keyword evidence="2" id="KW-0479">Metal-binding</keyword>
<evidence type="ECO:0000256" key="3">
    <source>
        <dbReference type="ARBA" id="ARBA00022771"/>
    </source>
</evidence>
<dbReference type="AlphaFoldDB" id="A0A162IN59"/>
<feature type="region of interest" description="Disordered" evidence="11">
    <location>
        <begin position="240"/>
        <end position="376"/>
    </location>
</feature>
<dbReference type="GO" id="GO:0000124">
    <property type="term" value="C:SAGA complex"/>
    <property type="evidence" value="ECO:0007669"/>
    <property type="project" value="TreeGrafter"/>
</dbReference>
<dbReference type="PANTHER" id="PTHR46367">
    <property type="entry name" value="ATAXIN-7-LIKE PROTEIN 3"/>
    <property type="match status" value="1"/>
</dbReference>
<dbReference type="VEuPathDB" id="FungiDB:AAP_01195"/>
<evidence type="ECO:0000256" key="10">
    <source>
        <dbReference type="RuleBase" id="RU261113"/>
    </source>
</evidence>
<keyword evidence="7 10" id="KW-0010">Activator</keyword>
<evidence type="ECO:0000256" key="8">
    <source>
        <dbReference type="ARBA" id="ARBA00023163"/>
    </source>
</evidence>
<evidence type="ECO:0000256" key="4">
    <source>
        <dbReference type="ARBA" id="ARBA00022833"/>
    </source>
</evidence>
<keyword evidence="9" id="KW-0539">Nucleus</keyword>
<evidence type="ECO:0000256" key="2">
    <source>
        <dbReference type="ARBA" id="ARBA00022723"/>
    </source>
</evidence>
<protein>
    <recommendedName>
        <fullName evidence="10">SAGA-associated factor 11</fullName>
    </recommendedName>
</protein>
<keyword evidence="3" id="KW-0863">Zinc-finger</keyword>
<feature type="compositionally biased region" description="Low complexity" evidence="11">
    <location>
        <begin position="255"/>
        <end position="268"/>
    </location>
</feature>
<evidence type="ECO:0000256" key="7">
    <source>
        <dbReference type="ARBA" id="ARBA00023159"/>
    </source>
</evidence>
<gene>
    <name evidence="12" type="ORF">AAP_01195</name>
</gene>
<dbReference type="PANTHER" id="PTHR46367:SF1">
    <property type="entry name" value="ATAXIN-7-LIKE PROTEIN 3"/>
    <property type="match status" value="1"/>
</dbReference>
<sequence>MEDNVDFSSDSTVAKITQTILDDVIYNIIHDVVAKVHREEKTARMRSAVTIARMRAEKEEASQQQNAEGEGSPASPTPHDIRVETEGAIYENGKVYLRGNPLSTTRETFCPHCRLPRLLYPPFGLGSRPLPDPNKKYCRKVPPIVADGVDAQGVPFVTDKIQRKKKNPPPATNSAIPGAPSVHSSLNPTEAIGDKANSNAKAVPHHEPPTFPSVKCPNCPRYIVTTRMAQHLDRCMGIGGTRRGAGNRTKTPQIADNASVTSNASSTAGPTKESTGISNNLNVKPSPLKRSMHADDSDEGVPLKKKKTWTKKVKEPITSSGSNTSGTGKDDTRPGVPSKLKKAESSSSIAESNTTNGTASAGEKKKLKLTLKAGST</sequence>
<comment type="similarity">
    <text evidence="10">Belongs to the SGF11 family.</text>
</comment>
<keyword evidence="8" id="KW-0804">Transcription</keyword>
<evidence type="ECO:0000256" key="11">
    <source>
        <dbReference type="SAM" id="MobiDB-lite"/>
    </source>
</evidence>
<dbReference type="Pfam" id="PF08209">
    <property type="entry name" value="Sgf11"/>
    <property type="match status" value="1"/>
</dbReference>
<dbReference type="GO" id="GO:0071819">
    <property type="term" value="C:DUBm complex"/>
    <property type="evidence" value="ECO:0007669"/>
    <property type="project" value="TreeGrafter"/>
</dbReference>
<evidence type="ECO:0000256" key="1">
    <source>
        <dbReference type="ARBA" id="ARBA00004123"/>
    </source>
</evidence>
<proteinExistence type="inferred from homology"/>
<dbReference type="InterPro" id="IPR013246">
    <property type="entry name" value="SAGA_su_Sgf11"/>
</dbReference>
<accession>A0A162IN59</accession>
<evidence type="ECO:0000256" key="6">
    <source>
        <dbReference type="ARBA" id="ARBA00023015"/>
    </source>
</evidence>
<dbReference type="OrthoDB" id="21557at2759"/>
<feature type="region of interest" description="Disordered" evidence="11">
    <location>
        <begin position="55"/>
        <end position="80"/>
    </location>
</feature>
<name>A0A162IN59_9EURO</name>
<comment type="caution">
    <text evidence="12">The sequence shown here is derived from an EMBL/GenBank/DDBJ whole genome shotgun (WGS) entry which is preliminary data.</text>
</comment>
<dbReference type="GO" id="GO:0003713">
    <property type="term" value="F:transcription coactivator activity"/>
    <property type="evidence" value="ECO:0007669"/>
    <property type="project" value="TreeGrafter"/>
</dbReference>
<feature type="compositionally biased region" description="Polar residues" evidence="11">
    <location>
        <begin position="272"/>
        <end position="283"/>
    </location>
</feature>
<dbReference type="Proteomes" id="UP000242877">
    <property type="component" value="Unassembled WGS sequence"/>
</dbReference>
<keyword evidence="13" id="KW-1185">Reference proteome</keyword>
<keyword evidence="6" id="KW-0805">Transcription regulation</keyword>
<organism evidence="12 13">
    <name type="scientific">Ascosphaera apis ARSEF 7405</name>
    <dbReference type="NCBI Taxonomy" id="392613"/>
    <lineage>
        <taxon>Eukaryota</taxon>
        <taxon>Fungi</taxon>
        <taxon>Dikarya</taxon>
        <taxon>Ascomycota</taxon>
        <taxon>Pezizomycotina</taxon>
        <taxon>Eurotiomycetes</taxon>
        <taxon>Eurotiomycetidae</taxon>
        <taxon>Onygenales</taxon>
        <taxon>Ascosphaeraceae</taxon>
        <taxon>Ascosphaera</taxon>
    </lineage>
</organism>
<evidence type="ECO:0000313" key="13">
    <source>
        <dbReference type="Proteomes" id="UP000242877"/>
    </source>
</evidence>
<dbReference type="GO" id="GO:0006357">
    <property type="term" value="P:regulation of transcription by RNA polymerase II"/>
    <property type="evidence" value="ECO:0007669"/>
    <property type="project" value="TreeGrafter"/>
</dbReference>
<reference evidence="12 13" key="1">
    <citation type="journal article" date="2016" name="Genome Biol. Evol.">
        <title>Divergent and convergent evolution of fungal pathogenicity.</title>
        <authorList>
            <person name="Shang Y."/>
            <person name="Xiao G."/>
            <person name="Zheng P."/>
            <person name="Cen K."/>
            <person name="Zhan S."/>
            <person name="Wang C."/>
        </authorList>
    </citation>
    <scope>NUCLEOTIDE SEQUENCE [LARGE SCALE GENOMIC DNA]</scope>
    <source>
        <strain evidence="12 13">ARSEF 7405</strain>
    </source>
</reference>
<comment type="subcellular location">
    <subcellularLocation>
        <location evidence="1 10">Nucleus</location>
    </subcellularLocation>
</comment>
<dbReference type="EMBL" id="AZGZ01000003">
    <property type="protein sequence ID" value="KZZ96422.1"/>
    <property type="molecule type" value="Genomic_DNA"/>
</dbReference>